<evidence type="ECO:0000256" key="1">
    <source>
        <dbReference type="SAM" id="MobiDB-lite"/>
    </source>
</evidence>
<name>A0A0E9R6B4_ANGAN</name>
<feature type="compositionally biased region" description="Polar residues" evidence="1">
    <location>
        <begin position="13"/>
        <end position="35"/>
    </location>
</feature>
<reference evidence="2" key="2">
    <citation type="journal article" date="2015" name="Fish Shellfish Immunol.">
        <title>Early steps in the European eel (Anguilla anguilla)-Vibrio vulnificus interaction in the gills: Role of the RtxA13 toxin.</title>
        <authorList>
            <person name="Callol A."/>
            <person name="Pajuelo D."/>
            <person name="Ebbesson L."/>
            <person name="Teles M."/>
            <person name="MacKenzie S."/>
            <person name="Amaro C."/>
        </authorList>
    </citation>
    <scope>NUCLEOTIDE SEQUENCE</scope>
</reference>
<dbReference type="EMBL" id="GBXM01084290">
    <property type="protein sequence ID" value="JAH24287.1"/>
    <property type="molecule type" value="Transcribed_RNA"/>
</dbReference>
<accession>A0A0E9R6B4</accession>
<evidence type="ECO:0000313" key="2">
    <source>
        <dbReference type="EMBL" id="JAH24287.1"/>
    </source>
</evidence>
<sequence>MLLKRGHVEPCVSQETASTKTGRGKPSSPSSQPQANFNIADTVNKCYICCHFKQLSSSPMGELEQKLFGVTDPS</sequence>
<proteinExistence type="predicted"/>
<feature type="region of interest" description="Disordered" evidence="1">
    <location>
        <begin position="1"/>
        <end position="35"/>
    </location>
</feature>
<reference evidence="2" key="1">
    <citation type="submission" date="2014-11" db="EMBL/GenBank/DDBJ databases">
        <authorList>
            <person name="Amaro Gonzalez C."/>
        </authorList>
    </citation>
    <scope>NUCLEOTIDE SEQUENCE</scope>
</reference>
<dbReference type="AlphaFoldDB" id="A0A0E9R6B4"/>
<protein>
    <submittedName>
        <fullName evidence="2">Uncharacterized protein</fullName>
    </submittedName>
</protein>
<organism evidence="2">
    <name type="scientific">Anguilla anguilla</name>
    <name type="common">European freshwater eel</name>
    <name type="synonym">Muraena anguilla</name>
    <dbReference type="NCBI Taxonomy" id="7936"/>
    <lineage>
        <taxon>Eukaryota</taxon>
        <taxon>Metazoa</taxon>
        <taxon>Chordata</taxon>
        <taxon>Craniata</taxon>
        <taxon>Vertebrata</taxon>
        <taxon>Euteleostomi</taxon>
        <taxon>Actinopterygii</taxon>
        <taxon>Neopterygii</taxon>
        <taxon>Teleostei</taxon>
        <taxon>Anguilliformes</taxon>
        <taxon>Anguillidae</taxon>
        <taxon>Anguilla</taxon>
    </lineage>
</organism>